<feature type="binding site" evidence="13">
    <location>
        <position position="265"/>
    </location>
    <ligand>
        <name>sn-glycerol 3-phosphate</name>
        <dbReference type="ChEBI" id="CHEBI:57597"/>
    </ligand>
</feature>
<evidence type="ECO:0000256" key="15">
    <source>
        <dbReference type="PIRSR" id="PIRSR000114-2"/>
    </source>
</evidence>
<dbReference type="GO" id="GO:0005829">
    <property type="term" value="C:cytosol"/>
    <property type="evidence" value="ECO:0007669"/>
    <property type="project" value="TreeGrafter"/>
</dbReference>
<feature type="binding site" evidence="13">
    <location>
        <position position="20"/>
    </location>
    <ligand>
        <name>NADPH</name>
        <dbReference type="ChEBI" id="CHEBI:57783"/>
    </ligand>
</feature>
<name>A0A2V2YWV5_9BACL</name>
<feature type="binding site" evidence="13">
    <location>
        <position position="115"/>
    </location>
    <ligand>
        <name>NADPH</name>
        <dbReference type="ChEBI" id="CHEBI:57783"/>
    </ligand>
</feature>
<keyword evidence="6 13" id="KW-0443">Lipid metabolism</keyword>
<dbReference type="HAMAP" id="MF_00394">
    <property type="entry name" value="NAD_Glyc3P_dehydrog"/>
    <property type="match status" value="1"/>
</dbReference>
<evidence type="ECO:0000313" key="22">
    <source>
        <dbReference type="Proteomes" id="UP000246635"/>
    </source>
</evidence>
<comment type="function">
    <text evidence="13">Catalyzes the reduction of the glycolytic intermediate dihydroxyacetone phosphate (DHAP) to sn-glycerol 3-phosphate (G3P), the key precursor for phospholipid synthesis.</text>
</comment>
<evidence type="ECO:0000256" key="9">
    <source>
        <dbReference type="ARBA" id="ARBA00052716"/>
    </source>
</evidence>
<evidence type="ECO:0000256" key="16">
    <source>
        <dbReference type="PIRSR" id="PIRSR000114-3"/>
    </source>
</evidence>
<feature type="active site" description="Proton acceptor" evidence="13 14">
    <location>
        <position position="200"/>
    </location>
</feature>
<keyword evidence="22" id="KW-1185">Reference proteome</keyword>
<organism evidence="21 22">
    <name type="scientific">Paenibacillus cellulosilyticus</name>
    <dbReference type="NCBI Taxonomy" id="375489"/>
    <lineage>
        <taxon>Bacteria</taxon>
        <taxon>Bacillati</taxon>
        <taxon>Bacillota</taxon>
        <taxon>Bacilli</taxon>
        <taxon>Bacillales</taxon>
        <taxon>Paenibacillaceae</taxon>
        <taxon>Paenibacillus</taxon>
    </lineage>
</organism>
<dbReference type="EC" id="1.1.1.94" evidence="10 13"/>
<dbReference type="PIRSF" id="PIRSF000114">
    <property type="entry name" value="Glycerol-3-P_dh"/>
    <property type="match status" value="1"/>
</dbReference>
<feature type="binding site" evidence="13">
    <location>
        <position position="290"/>
    </location>
    <ligand>
        <name>NADPH</name>
        <dbReference type="ChEBI" id="CHEBI:57783"/>
    </ligand>
</feature>
<feature type="binding site" evidence="13">
    <location>
        <position position="263"/>
    </location>
    <ligand>
        <name>sn-glycerol 3-phosphate</name>
        <dbReference type="ChEBI" id="CHEBI:57597"/>
    </ligand>
</feature>
<evidence type="ECO:0000259" key="20">
    <source>
        <dbReference type="Pfam" id="PF07479"/>
    </source>
</evidence>
<dbReference type="InterPro" id="IPR006109">
    <property type="entry name" value="G3P_DH_NAD-dep_C"/>
</dbReference>
<feature type="binding site" evidence="13">
    <location>
        <position position="58"/>
    </location>
    <ligand>
        <name>NADPH</name>
        <dbReference type="ChEBI" id="CHEBI:57783"/>
    </ligand>
</feature>
<sequence>MTFANIENGKRKAAVLVAGSWGTALAMVLSENGFEVTLWTRTEAQAAEVNGKHRNDKYLPDCPLPESMTATTSMEQALAGAEVVLFTAPSSAMRDVARQAAPFLSPNALVIHATKGFEAETLKRMITVLSEELGRPEDSLCVLSGPSHAEEVAKQQPTTVVVASADQNRAEQAQDSFINSYFRVYTNPDVVGVEVGGAIKNIIAIGAGMTDGLGFGDNAKAALLTRGLAEISRLGTAMGANPLTFAGLAGVGDLVVTCNSKHSRNWRAGHKLAQGIPLAEVLEQMGMVVEGVKTTKAARYLSQKYDVEMPIADQLYSVLFEGVEPTTAVNRLMGRGRTHESEQVARDWGLHQS</sequence>
<dbReference type="FunFam" id="1.10.1040.10:FF:000001">
    <property type="entry name" value="Glycerol-3-phosphate dehydrogenase [NAD(P)+]"/>
    <property type="match status" value="1"/>
</dbReference>
<evidence type="ECO:0000256" key="1">
    <source>
        <dbReference type="ARBA" id="ARBA00011009"/>
    </source>
</evidence>
<dbReference type="NCBIfam" id="NF000941">
    <property type="entry name" value="PRK00094.1-3"/>
    <property type="match status" value="1"/>
</dbReference>
<comment type="caution">
    <text evidence="21">The sequence shown here is derived from an EMBL/GenBank/DDBJ whole genome shotgun (WGS) entry which is preliminary data.</text>
</comment>
<accession>A0A2V2YWV5</accession>
<dbReference type="UniPathway" id="UPA00940"/>
<keyword evidence="13" id="KW-0963">Cytoplasm</keyword>
<feature type="binding site" evidence="13">
    <location>
        <position position="145"/>
    </location>
    <ligand>
        <name>sn-glycerol 3-phosphate</name>
        <dbReference type="ChEBI" id="CHEBI:57597"/>
    </ligand>
</feature>
<dbReference type="GO" id="GO:0008654">
    <property type="term" value="P:phospholipid biosynthetic process"/>
    <property type="evidence" value="ECO:0007669"/>
    <property type="project" value="UniProtKB-KW"/>
</dbReference>
<keyword evidence="8 13" id="KW-1208">Phospholipid metabolism</keyword>
<gene>
    <name evidence="13" type="primary">gpsA</name>
    <name evidence="21" type="ORF">DFQ01_104125</name>
</gene>
<feature type="binding site" evidence="16">
    <location>
        <position position="264"/>
    </location>
    <ligand>
        <name>NAD(+)</name>
        <dbReference type="ChEBI" id="CHEBI:57540"/>
    </ligand>
</feature>
<dbReference type="InterPro" id="IPR013328">
    <property type="entry name" value="6PGD_dom2"/>
</dbReference>
<evidence type="ECO:0000313" key="21">
    <source>
        <dbReference type="EMBL" id="PWW05565.1"/>
    </source>
</evidence>
<dbReference type="Pfam" id="PF07479">
    <property type="entry name" value="NAD_Gly3P_dh_C"/>
    <property type="match status" value="1"/>
</dbReference>
<dbReference type="FunFam" id="3.40.50.720:FF:000019">
    <property type="entry name" value="Glycerol-3-phosphate dehydrogenase [NAD(P)+]"/>
    <property type="match status" value="1"/>
</dbReference>
<dbReference type="PROSITE" id="PS00957">
    <property type="entry name" value="NAD_G3PDH"/>
    <property type="match status" value="1"/>
</dbReference>
<dbReference type="EMBL" id="QGTQ01000004">
    <property type="protein sequence ID" value="PWW05565.1"/>
    <property type="molecule type" value="Genomic_DNA"/>
</dbReference>
<dbReference type="NCBIfam" id="NF000940">
    <property type="entry name" value="PRK00094.1-2"/>
    <property type="match status" value="1"/>
</dbReference>
<feature type="binding site" evidence="13">
    <location>
        <position position="21"/>
    </location>
    <ligand>
        <name>NADPH</name>
        <dbReference type="ChEBI" id="CHEBI:57783"/>
    </ligand>
</feature>
<comment type="catalytic activity">
    <reaction evidence="13">
        <text>sn-glycerol 3-phosphate + NAD(+) = dihydroxyacetone phosphate + NADH + H(+)</text>
        <dbReference type="Rhea" id="RHEA:11092"/>
        <dbReference type="ChEBI" id="CHEBI:15378"/>
        <dbReference type="ChEBI" id="CHEBI:57540"/>
        <dbReference type="ChEBI" id="CHEBI:57597"/>
        <dbReference type="ChEBI" id="CHEBI:57642"/>
        <dbReference type="ChEBI" id="CHEBI:57945"/>
        <dbReference type="EC" id="1.1.1.94"/>
    </reaction>
</comment>
<dbReference type="GO" id="GO:0141153">
    <property type="term" value="F:glycerol-3-phosphate dehydrogenase (NADP+) activity"/>
    <property type="evidence" value="ECO:0007669"/>
    <property type="project" value="RHEA"/>
</dbReference>
<proteinExistence type="inferred from homology"/>
<dbReference type="SUPFAM" id="SSF48179">
    <property type="entry name" value="6-phosphogluconate dehydrogenase C-terminal domain-like"/>
    <property type="match status" value="1"/>
</dbReference>
<comment type="caution">
    <text evidence="13">Lacks conserved residue(s) required for the propagation of feature annotation.</text>
</comment>
<keyword evidence="2 13" id="KW-0444">Lipid biosynthesis</keyword>
<evidence type="ECO:0000256" key="3">
    <source>
        <dbReference type="ARBA" id="ARBA00022857"/>
    </source>
</evidence>
<evidence type="ECO:0000256" key="6">
    <source>
        <dbReference type="ARBA" id="ARBA00023098"/>
    </source>
</evidence>
<evidence type="ECO:0000256" key="8">
    <source>
        <dbReference type="ARBA" id="ARBA00023264"/>
    </source>
</evidence>
<feature type="binding site" evidence="13">
    <location>
        <position position="115"/>
    </location>
    <ligand>
        <name>sn-glycerol 3-phosphate</name>
        <dbReference type="ChEBI" id="CHEBI:57597"/>
    </ligand>
</feature>
<dbReference type="PRINTS" id="PR00077">
    <property type="entry name" value="GPDHDRGNASE"/>
</dbReference>
<comment type="catalytic activity">
    <reaction evidence="9">
        <text>sn-glycerol 3-phosphate + NADP(+) = dihydroxyacetone phosphate + NADPH + H(+)</text>
        <dbReference type="Rhea" id="RHEA:11096"/>
        <dbReference type="ChEBI" id="CHEBI:15378"/>
        <dbReference type="ChEBI" id="CHEBI:57597"/>
        <dbReference type="ChEBI" id="CHEBI:57642"/>
        <dbReference type="ChEBI" id="CHEBI:57783"/>
        <dbReference type="ChEBI" id="CHEBI:58349"/>
        <dbReference type="EC" id="1.1.1.94"/>
    </reaction>
    <physiologicalReaction direction="right-to-left" evidence="9">
        <dbReference type="Rhea" id="RHEA:11098"/>
    </physiologicalReaction>
</comment>
<dbReference type="Gene3D" id="3.40.50.720">
    <property type="entry name" value="NAD(P)-binding Rossmann-like Domain"/>
    <property type="match status" value="1"/>
</dbReference>
<evidence type="ECO:0000256" key="18">
    <source>
        <dbReference type="SAM" id="MobiDB-lite"/>
    </source>
</evidence>
<dbReference type="Proteomes" id="UP000246635">
    <property type="component" value="Unassembled WGS sequence"/>
</dbReference>
<comment type="pathway">
    <text evidence="13">Membrane lipid metabolism; glycerophospholipid metabolism.</text>
</comment>
<dbReference type="GO" id="GO:0046167">
    <property type="term" value="P:glycerol-3-phosphate biosynthetic process"/>
    <property type="evidence" value="ECO:0007669"/>
    <property type="project" value="UniProtKB-UniRule"/>
</dbReference>
<feature type="compositionally biased region" description="Basic and acidic residues" evidence="18">
    <location>
        <begin position="337"/>
        <end position="353"/>
    </location>
</feature>
<dbReference type="PANTHER" id="PTHR11728">
    <property type="entry name" value="GLYCEROL-3-PHOSPHATE DEHYDROGENASE"/>
    <property type="match status" value="1"/>
</dbReference>
<evidence type="ECO:0000256" key="14">
    <source>
        <dbReference type="PIRSR" id="PIRSR000114-1"/>
    </source>
</evidence>
<dbReference type="OrthoDB" id="9812273at2"/>
<dbReference type="InterPro" id="IPR008927">
    <property type="entry name" value="6-PGluconate_DH-like_C_sf"/>
</dbReference>
<feature type="domain" description="Glycerol-3-phosphate dehydrogenase NAD-dependent N-terminal" evidence="19">
    <location>
        <begin position="13"/>
        <end position="169"/>
    </location>
</feature>
<dbReference type="GO" id="GO:0006650">
    <property type="term" value="P:glycerophospholipid metabolic process"/>
    <property type="evidence" value="ECO:0007669"/>
    <property type="project" value="UniProtKB-UniRule"/>
</dbReference>
<feature type="binding site" evidence="13">
    <location>
        <position position="149"/>
    </location>
    <ligand>
        <name>NADPH</name>
        <dbReference type="ChEBI" id="CHEBI:57783"/>
    </ligand>
</feature>
<dbReference type="InterPro" id="IPR006168">
    <property type="entry name" value="G3P_DH_NAD-dep"/>
</dbReference>
<evidence type="ECO:0000256" key="5">
    <source>
        <dbReference type="ARBA" id="ARBA00023027"/>
    </source>
</evidence>
<feature type="binding site" evidence="13">
    <location>
        <position position="264"/>
    </location>
    <ligand>
        <name>NADPH</name>
        <dbReference type="ChEBI" id="CHEBI:57783"/>
    </ligand>
</feature>
<evidence type="ECO:0000256" key="17">
    <source>
        <dbReference type="RuleBase" id="RU000437"/>
    </source>
</evidence>
<feature type="binding site" evidence="15">
    <location>
        <position position="115"/>
    </location>
    <ligand>
        <name>substrate</name>
    </ligand>
</feature>
<evidence type="ECO:0000256" key="4">
    <source>
        <dbReference type="ARBA" id="ARBA00023002"/>
    </source>
</evidence>
<evidence type="ECO:0000256" key="7">
    <source>
        <dbReference type="ARBA" id="ARBA00023209"/>
    </source>
</evidence>
<dbReference type="Pfam" id="PF01210">
    <property type="entry name" value="NAD_Gly3P_dh_N"/>
    <property type="match status" value="1"/>
</dbReference>
<dbReference type="InterPro" id="IPR011128">
    <property type="entry name" value="G3P_DH_NAD-dep_N"/>
</dbReference>
<feature type="binding site" evidence="13">
    <location>
        <position position="253"/>
    </location>
    <ligand>
        <name>sn-glycerol 3-phosphate</name>
        <dbReference type="ChEBI" id="CHEBI:57597"/>
    </ligand>
</feature>
<evidence type="ECO:0000256" key="12">
    <source>
        <dbReference type="ARBA" id="ARBA00080511"/>
    </source>
</evidence>
<dbReference type="RefSeq" id="WP_110043404.1">
    <property type="nucleotide sequence ID" value="NZ_CP054612.1"/>
</dbReference>
<keyword evidence="3 13" id="KW-0521">NADP</keyword>
<feature type="binding site" evidence="13">
    <location>
        <position position="200"/>
    </location>
    <ligand>
        <name>sn-glycerol 3-phosphate</name>
        <dbReference type="ChEBI" id="CHEBI:57597"/>
    </ligand>
</feature>
<keyword evidence="5 13" id="KW-0520">NAD</keyword>
<evidence type="ECO:0000256" key="10">
    <source>
        <dbReference type="ARBA" id="ARBA00066687"/>
    </source>
</evidence>
<keyword evidence="7 13" id="KW-0594">Phospholipid biosynthesis</keyword>
<evidence type="ECO:0000259" key="19">
    <source>
        <dbReference type="Pfam" id="PF01210"/>
    </source>
</evidence>
<keyword evidence="13" id="KW-0547">Nucleotide-binding</keyword>
<feature type="domain" description="Glycerol-3-phosphate dehydrogenase NAD-dependent C-terminal" evidence="20">
    <location>
        <begin position="189"/>
        <end position="329"/>
    </location>
</feature>
<evidence type="ECO:0000256" key="13">
    <source>
        <dbReference type="HAMAP-Rule" id="MF_00394"/>
    </source>
</evidence>
<dbReference type="NCBIfam" id="NF000942">
    <property type="entry name" value="PRK00094.1-4"/>
    <property type="match status" value="1"/>
</dbReference>
<feature type="binding site" evidence="13">
    <location>
        <position position="147"/>
    </location>
    <ligand>
        <name>sn-glycerol 3-phosphate</name>
        <dbReference type="ChEBI" id="CHEBI:57597"/>
    </ligand>
</feature>
<dbReference type="GO" id="GO:0046168">
    <property type="term" value="P:glycerol-3-phosphate catabolic process"/>
    <property type="evidence" value="ECO:0007669"/>
    <property type="project" value="InterPro"/>
</dbReference>
<dbReference type="Gene3D" id="1.10.1040.10">
    <property type="entry name" value="N-(1-d-carboxylethyl)-l-norvaline Dehydrogenase, domain 2"/>
    <property type="match status" value="1"/>
</dbReference>
<comment type="subcellular location">
    <subcellularLocation>
        <location evidence="13">Cytoplasm</location>
    </subcellularLocation>
</comment>
<reference evidence="21 22" key="1">
    <citation type="submission" date="2018-05" db="EMBL/GenBank/DDBJ databases">
        <title>Genomic Encyclopedia of Type Strains, Phase III (KMG-III): the genomes of soil and plant-associated and newly described type strains.</title>
        <authorList>
            <person name="Whitman W."/>
        </authorList>
    </citation>
    <scope>NUCLEOTIDE SEQUENCE [LARGE SCALE GENOMIC DNA]</scope>
    <source>
        <strain evidence="21 22">CECT 5696</strain>
    </source>
</reference>
<evidence type="ECO:0000256" key="2">
    <source>
        <dbReference type="ARBA" id="ARBA00022516"/>
    </source>
</evidence>
<dbReference type="GO" id="GO:0005975">
    <property type="term" value="P:carbohydrate metabolic process"/>
    <property type="evidence" value="ECO:0007669"/>
    <property type="project" value="InterPro"/>
</dbReference>
<dbReference type="AlphaFoldDB" id="A0A2V2YWV5"/>
<dbReference type="InterPro" id="IPR036291">
    <property type="entry name" value="NAD(P)-bd_dom_sf"/>
</dbReference>
<dbReference type="GO" id="GO:0141152">
    <property type="term" value="F:glycerol-3-phosphate dehydrogenase (NAD+) activity"/>
    <property type="evidence" value="ECO:0007669"/>
    <property type="project" value="RHEA"/>
</dbReference>
<dbReference type="SUPFAM" id="SSF51735">
    <property type="entry name" value="NAD(P)-binding Rossmann-fold domains"/>
    <property type="match status" value="1"/>
</dbReference>
<feature type="binding site" evidence="13">
    <location>
        <position position="264"/>
    </location>
    <ligand>
        <name>sn-glycerol 3-phosphate</name>
        <dbReference type="ChEBI" id="CHEBI:57597"/>
    </ligand>
</feature>
<feature type="binding site" evidence="13">
    <location>
        <position position="41"/>
    </location>
    <ligand>
        <name>NADPH</name>
        <dbReference type="ChEBI" id="CHEBI:57783"/>
    </ligand>
</feature>
<dbReference type="GO" id="GO:0051287">
    <property type="term" value="F:NAD binding"/>
    <property type="evidence" value="ECO:0007669"/>
    <property type="project" value="InterPro"/>
</dbReference>
<protein>
    <recommendedName>
        <fullName evidence="11 13">Glycerol-3-phosphate dehydrogenase [NAD(P)+]</fullName>
        <ecNumber evidence="10 13">1.1.1.94</ecNumber>
    </recommendedName>
    <alternativeName>
        <fullName evidence="13">NAD(P)(+)-dependent glycerol-3-phosphate dehydrogenase</fullName>
    </alternativeName>
    <alternativeName>
        <fullName evidence="12 13">NAD(P)H-dependent dihydroxyacetone-phosphate reductase</fullName>
    </alternativeName>
</protein>
<feature type="binding site" evidence="16">
    <location>
        <position position="149"/>
    </location>
    <ligand>
        <name>NAD(+)</name>
        <dbReference type="ChEBI" id="CHEBI:57540"/>
    </ligand>
</feature>
<keyword evidence="4 13" id="KW-0560">Oxidoreductase</keyword>
<feature type="region of interest" description="Disordered" evidence="18">
    <location>
        <begin position="334"/>
        <end position="353"/>
    </location>
</feature>
<feature type="binding site" evidence="15">
    <location>
        <begin position="264"/>
        <end position="265"/>
    </location>
    <ligand>
        <name>substrate</name>
    </ligand>
</feature>
<feature type="binding site" evidence="13">
    <location>
        <position position="288"/>
    </location>
    <ligand>
        <name>NADPH</name>
        <dbReference type="ChEBI" id="CHEBI:57783"/>
    </ligand>
</feature>
<evidence type="ECO:0000256" key="11">
    <source>
        <dbReference type="ARBA" id="ARBA00069372"/>
    </source>
</evidence>
<comment type="similarity">
    <text evidence="1 13 17">Belongs to the NAD-dependent glycerol-3-phosphate dehydrogenase family.</text>
</comment>
<dbReference type="PANTHER" id="PTHR11728:SF1">
    <property type="entry name" value="GLYCEROL-3-PHOSPHATE DEHYDROGENASE [NAD(+)] 2, CHLOROPLASTIC"/>
    <property type="match status" value="1"/>
</dbReference>